<dbReference type="GO" id="GO:0030130">
    <property type="term" value="C:clathrin coat of trans-Golgi network vesicle"/>
    <property type="evidence" value="ECO:0007669"/>
    <property type="project" value="InterPro"/>
</dbReference>
<dbReference type="PROSITE" id="PS00581">
    <property type="entry name" value="CLATHRIN_LIGHT_CHN_2"/>
    <property type="match status" value="1"/>
</dbReference>
<evidence type="ECO:0000256" key="4">
    <source>
        <dbReference type="ARBA" id="ARBA00023136"/>
    </source>
</evidence>
<evidence type="ECO:0000256" key="1">
    <source>
        <dbReference type="ARBA" id="ARBA00003913"/>
    </source>
</evidence>
<keyword evidence="4 7" id="KW-0472">Membrane</keyword>
<sequence>MSEFGSDFPPLEDFSTSSNTNANLETDPTADFLAREQALLGADAALFSNSNHTITSSTSNELEGFPDITTSPASNVLSPPVSNISNANSASDYSAFHSEFPPVEIESQELYSNSNGKAPLSLSSNGIHHIEEEDPEIIRQWREQQREIVAKRDETSEAKKRETLSVARDAIDKFYEEYNEKKARTHEQNKQDEETFLRERDDLTSGTSWERICKQIDLSTVQSKTTNKHVKDVSRFKELLLSLKKDENAPGAGGY</sequence>
<protein>
    <recommendedName>
        <fullName evidence="7">Clathrin light chain</fullName>
    </recommendedName>
</protein>
<proteinExistence type="inferred from homology"/>
<dbReference type="PANTHER" id="PTHR10639">
    <property type="entry name" value="CLATHRIN LIGHT CHAIN"/>
    <property type="match status" value="1"/>
</dbReference>
<feature type="compositionally biased region" description="Polar residues" evidence="8">
    <location>
        <begin position="14"/>
        <end position="26"/>
    </location>
</feature>
<dbReference type="InterPro" id="IPR000996">
    <property type="entry name" value="Clathrin_L-chain"/>
</dbReference>
<keyword evidence="5 7" id="KW-0168">Coated pit</keyword>
<keyword evidence="6 7" id="KW-0968">Cytoplasmic vesicle</keyword>
<dbReference type="GO" id="GO:0006886">
    <property type="term" value="P:intracellular protein transport"/>
    <property type="evidence" value="ECO:0007669"/>
    <property type="project" value="InterPro"/>
</dbReference>
<reference evidence="9" key="1">
    <citation type="submission" date="2015-07" db="EMBL/GenBank/DDBJ databases">
        <title>Transcriptome Assembly of Anthurium amnicola.</title>
        <authorList>
            <person name="Suzuki J."/>
        </authorList>
    </citation>
    <scope>NUCLEOTIDE SEQUENCE</scope>
</reference>
<accession>A0A1D1Z0I6</accession>
<evidence type="ECO:0000256" key="7">
    <source>
        <dbReference type="RuleBase" id="RU363137"/>
    </source>
</evidence>
<evidence type="ECO:0000256" key="8">
    <source>
        <dbReference type="SAM" id="MobiDB-lite"/>
    </source>
</evidence>
<name>A0A1D1Z0I6_9ARAE</name>
<dbReference type="GO" id="GO:0032050">
    <property type="term" value="F:clathrin heavy chain binding"/>
    <property type="evidence" value="ECO:0007669"/>
    <property type="project" value="TreeGrafter"/>
</dbReference>
<dbReference type="AlphaFoldDB" id="A0A1D1Z0I6"/>
<evidence type="ECO:0000256" key="2">
    <source>
        <dbReference type="ARBA" id="ARBA00004180"/>
    </source>
</evidence>
<evidence type="ECO:0000256" key="6">
    <source>
        <dbReference type="ARBA" id="ARBA00023329"/>
    </source>
</evidence>
<dbReference type="PANTHER" id="PTHR10639:SF7">
    <property type="entry name" value="CLATHRIN LIGHT CHAIN"/>
    <property type="match status" value="1"/>
</dbReference>
<dbReference type="Pfam" id="PF01086">
    <property type="entry name" value="Clathrin_lg_ch"/>
    <property type="match status" value="1"/>
</dbReference>
<evidence type="ECO:0000256" key="3">
    <source>
        <dbReference type="ARBA" id="ARBA00005263"/>
    </source>
</evidence>
<dbReference type="GO" id="GO:0030132">
    <property type="term" value="C:clathrin coat of coated pit"/>
    <property type="evidence" value="ECO:0007669"/>
    <property type="project" value="InterPro"/>
</dbReference>
<evidence type="ECO:0000313" key="9">
    <source>
        <dbReference type="EMBL" id="JAT60362.1"/>
    </source>
</evidence>
<comment type="subcellular location">
    <subcellularLocation>
        <location evidence="2 7">Cytoplasmic vesicle membrane</location>
        <topology evidence="2 7">Peripheral membrane protein</topology>
        <orientation evidence="2 7">Cytoplasmic side</orientation>
    </subcellularLocation>
    <subcellularLocation>
        <location evidence="7">Membrane</location>
        <location evidence="7">Coated pit</location>
        <topology evidence="7">Peripheral membrane protein</topology>
        <orientation evidence="7">Cytoplasmic side</orientation>
    </subcellularLocation>
    <text evidence="7">Cytoplasmic face of coated pits and vesicles.</text>
</comment>
<comment type="function">
    <text evidence="1 7">Clathrin is the major protein of the polyhedral coat of coated pits and vesicles.</text>
</comment>
<feature type="region of interest" description="Disordered" evidence="8">
    <location>
        <begin position="1"/>
        <end position="29"/>
    </location>
</feature>
<gene>
    <name evidence="9" type="primary">clc1_1</name>
    <name evidence="9" type="ORF">g.144389</name>
</gene>
<dbReference type="GO" id="GO:0005198">
    <property type="term" value="F:structural molecule activity"/>
    <property type="evidence" value="ECO:0007669"/>
    <property type="project" value="InterPro"/>
</dbReference>
<dbReference type="GO" id="GO:0072583">
    <property type="term" value="P:clathrin-dependent endocytosis"/>
    <property type="evidence" value="ECO:0007669"/>
    <property type="project" value="TreeGrafter"/>
</dbReference>
<evidence type="ECO:0000256" key="5">
    <source>
        <dbReference type="ARBA" id="ARBA00023176"/>
    </source>
</evidence>
<dbReference type="EMBL" id="GDJX01007574">
    <property type="protein sequence ID" value="JAT60362.1"/>
    <property type="molecule type" value="Transcribed_RNA"/>
</dbReference>
<comment type="similarity">
    <text evidence="3 7">Belongs to the clathrin light chain family.</text>
</comment>
<feature type="region of interest" description="Disordered" evidence="8">
    <location>
        <begin position="181"/>
        <end position="201"/>
    </location>
</feature>
<organism evidence="9">
    <name type="scientific">Anthurium amnicola</name>
    <dbReference type="NCBI Taxonomy" id="1678845"/>
    <lineage>
        <taxon>Eukaryota</taxon>
        <taxon>Viridiplantae</taxon>
        <taxon>Streptophyta</taxon>
        <taxon>Embryophyta</taxon>
        <taxon>Tracheophyta</taxon>
        <taxon>Spermatophyta</taxon>
        <taxon>Magnoliopsida</taxon>
        <taxon>Liliopsida</taxon>
        <taxon>Araceae</taxon>
        <taxon>Pothoideae</taxon>
        <taxon>Potheae</taxon>
        <taxon>Anthurium</taxon>
    </lineage>
</organism>